<dbReference type="Proteomes" id="UP000253083">
    <property type="component" value="Unassembled WGS sequence"/>
</dbReference>
<dbReference type="InterPro" id="IPR002765">
    <property type="entry name" value="UPF0145_YbjQ-like"/>
</dbReference>
<sequence length="147" mass="16578">MIEFVIFLSLILLGFGFGSYREKQHYRSIIEREAQYRDILVFESSYPKEQTDGHGGQLVQGSVVISADYFKTFVAGLRKLIGGRLRSYESLLDRGRREAVLRMKHEAHQAGANHVFNVRFETSSISKGESGTLSSVEVLVYGSAVKR</sequence>
<accession>A0A395JEN8</accession>
<comment type="similarity">
    <text evidence="1">Belongs to the UPF0145 family.</text>
</comment>
<dbReference type="FunCoup" id="A0A395JEN8">
    <property type="interactions" value="116"/>
</dbReference>
<dbReference type="SUPFAM" id="SSF117782">
    <property type="entry name" value="YbjQ-like"/>
    <property type="match status" value="1"/>
</dbReference>
<dbReference type="AlphaFoldDB" id="A0A395JEN8"/>
<dbReference type="Pfam" id="PF01906">
    <property type="entry name" value="YbjQ_1"/>
    <property type="match status" value="1"/>
</dbReference>
<dbReference type="PANTHER" id="PTHR34068:SF2">
    <property type="entry name" value="UPF0145 PROTEIN SCO3412"/>
    <property type="match status" value="1"/>
</dbReference>
<evidence type="ECO:0000313" key="2">
    <source>
        <dbReference type="EMBL" id="RBP47104.1"/>
    </source>
</evidence>
<dbReference type="Gene3D" id="3.30.110.70">
    <property type="entry name" value="Hypothetical protein apc22750. Chain B"/>
    <property type="match status" value="1"/>
</dbReference>
<keyword evidence="3" id="KW-1185">Reference proteome</keyword>
<dbReference type="RefSeq" id="WP_113955986.1">
    <property type="nucleotide sequence ID" value="NZ_QNRT01000010.1"/>
</dbReference>
<organism evidence="2 3">
    <name type="scientific">Arenicella xantha</name>
    <dbReference type="NCBI Taxonomy" id="644221"/>
    <lineage>
        <taxon>Bacteria</taxon>
        <taxon>Pseudomonadati</taxon>
        <taxon>Pseudomonadota</taxon>
        <taxon>Gammaproteobacteria</taxon>
        <taxon>Arenicellales</taxon>
        <taxon>Arenicellaceae</taxon>
        <taxon>Arenicella</taxon>
    </lineage>
</organism>
<evidence type="ECO:0000313" key="3">
    <source>
        <dbReference type="Proteomes" id="UP000253083"/>
    </source>
</evidence>
<reference evidence="2 3" key="1">
    <citation type="submission" date="2018-06" db="EMBL/GenBank/DDBJ databases">
        <title>Genomic Encyclopedia of Type Strains, Phase IV (KMG-IV): sequencing the most valuable type-strain genomes for metagenomic binning, comparative biology and taxonomic classification.</title>
        <authorList>
            <person name="Goeker M."/>
        </authorList>
    </citation>
    <scope>NUCLEOTIDE SEQUENCE [LARGE SCALE GENOMIC DNA]</scope>
    <source>
        <strain evidence="2 3">DSM 24032</strain>
    </source>
</reference>
<dbReference type="InParanoid" id="A0A395JEN8"/>
<evidence type="ECO:0000256" key="1">
    <source>
        <dbReference type="ARBA" id="ARBA00010751"/>
    </source>
</evidence>
<proteinExistence type="inferred from homology"/>
<name>A0A395JEN8_9GAMM</name>
<dbReference type="PANTHER" id="PTHR34068">
    <property type="entry name" value="UPF0145 PROTEIN YBJQ"/>
    <property type="match status" value="1"/>
</dbReference>
<dbReference type="InterPro" id="IPR035439">
    <property type="entry name" value="UPF0145_dom_sf"/>
</dbReference>
<gene>
    <name evidence="2" type="ORF">DFR28_11067</name>
</gene>
<protein>
    <submittedName>
        <fullName evidence="2">Uncharacterized protein YbjQ (UPF0145 family)</fullName>
    </submittedName>
</protein>
<dbReference type="OrthoDB" id="530049at2"/>
<dbReference type="EMBL" id="QNRT01000010">
    <property type="protein sequence ID" value="RBP47104.1"/>
    <property type="molecule type" value="Genomic_DNA"/>
</dbReference>
<comment type="caution">
    <text evidence="2">The sequence shown here is derived from an EMBL/GenBank/DDBJ whole genome shotgun (WGS) entry which is preliminary data.</text>
</comment>